<accession>A0ABT1TEJ6</accession>
<dbReference type="RefSeq" id="WP_256601636.1">
    <property type="nucleotide sequence ID" value="NZ_JANIBJ010000010.1"/>
</dbReference>
<dbReference type="InterPro" id="IPR032585">
    <property type="entry name" value="DUF4912"/>
</dbReference>
<reference evidence="1 2" key="1">
    <citation type="submission" date="2022-07" db="EMBL/GenBank/DDBJ databases">
        <title>Methylomonas rivi sp. nov., Methylomonas rosea sp. nov., Methylomonas aureus sp. nov. and Methylomonas subterranea sp. nov., four novel methanotrophs isolated from a freshwater creek and the deep terrestrial subsurface.</title>
        <authorList>
            <person name="Abin C."/>
            <person name="Sankaranarayanan K."/>
            <person name="Garner C."/>
            <person name="Sindelar R."/>
            <person name="Kotary K."/>
            <person name="Garner R."/>
            <person name="Barclay S."/>
            <person name="Lawson P."/>
            <person name="Krumholz L."/>
        </authorList>
    </citation>
    <scope>NUCLEOTIDE SEQUENCE [LARGE SCALE GENOMIC DNA]</scope>
    <source>
        <strain evidence="1 2">SURF-2</strain>
    </source>
</reference>
<evidence type="ECO:0000313" key="2">
    <source>
        <dbReference type="Proteomes" id="UP001524499"/>
    </source>
</evidence>
<dbReference type="Proteomes" id="UP001524499">
    <property type="component" value="Unassembled WGS sequence"/>
</dbReference>
<proteinExistence type="predicted"/>
<dbReference type="EMBL" id="JANIBJ010000010">
    <property type="protein sequence ID" value="MCQ8103889.1"/>
    <property type="molecule type" value="Genomic_DNA"/>
</dbReference>
<keyword evidence="2" id="KW-1185">Reference proteome</keyword>
<dbReference type="Pfam" id="PF16258">
    <property type="entry name" value="DUF4912"/>
    <property type="match status" value="1"/>
</dbReference>
<comment type="caution">
    <text evidence="1">The sequence shown here is derived from an EMBL/GenBank/DDBJ whole genome shotgun (WGS) entry which is preliminary data.</text>
</comment>
<name>A0ABT1TEJ6_9GAMM</name>
<gene>
    <name evidence="1" type="ORF">NP590_07215</name>
</gene>
<evidence type="ECO:0000313" key="1">
    <source>
        <dbReference type="EMBL" id="MCQ8103889.1"/>
    </source>
</evidence>
<organism evidence="1 2">
    <name type="scientific">Methylomonas subterranea</name>
    <dbReference type="NCBI Taxonomy" id="2952225"/>
    <lineage>
        <taxon>Bacteria</taxon>
        <taxon>Pseudomonadati</taxon>
        <taxon>Pseudomonadota</taxon>
        <taxon>Gammaproteobacteria</taxon>
        <taxon>Methylococcales</taxon>
        <taxon>Methylococcaceae</taxon>
        <taxon>Methylomonas</taxon>
    </lineage>
</organism>
<protein>
    <submittedName>
        <fullName evidence="1">DUF4912 domain-containing protein</fullName>
    </submittedName>
</protein>
<sequence>MPFSSSDVRPPIVLSRQEMCIIGQHISRDFSPRLFASRVAPRANSRFTPRELLEISRQISREYSPNKASHRARLVLLPVSPRRLHVYWHIAKGLSADSPNRPDQSGAMTLRIYADAKASSKPLERADAEPAWFDLGVSGADGQRDVWLPEALATSADARYRAVLGEKAGQGEFKPWVYSNTASTPHAVRPDRRAELPDAMLPFIMPALNNAASAGKTASGQGKNFHDE</sequence>